<sequence length="196" mass="21101">MTEVLLDALDGRDARAWAAAPVRDLAPVLFPRLVDGRPDVDTTVRGAAAGIVLLLVLHRTADVDAAFADLRRALRPGGTLVVVTPSVSARSVAELRWRGVLRPVHRGPWRHRSALDDASWLLTAADFAVLGDDRVPFTLPVPDAAAARRVVDALPAAGLWPDLAPDVRAALAERLAARAGPRCRLPVPLRRLVARR</sequence>
<organism evidence="1 2">
    <name type="scientific">Pseudonocardia oceani</name>
    <dbReference type="NCBI Taxonomy" id="2792013"/>
    <lineage>
        <taxon>Bacteria</taxon>
        <taxon>Bacillati</taxon>
        <taxon>Actinomycetota</taxon>
        <taxon>Actinomycetes</taxon>
        <taxon>Pseudonocardiales</taxon>
        <taxon>Pseudonocardiaceae</taxon>
        <taxon>Pseudonocardia</taxon>
    </lineage>
</organism>
<proteinExistence type="predicted"/>
<dbReference type="EMBL" id="JADQDF010000001">
    <property type="protein sequence ID" value="MBW0130300.1"/>
    <property type="molecule type" value="Genomic_DNA"/>
</dbReference>
<evidence type="ECO:0000313" key="1">
    <source>
        <dbReference type="EMBL" id="MBW0130300.1"/>
    </source>
</evidence>
<protein>
    <recommendedName>
        <fullName evidence="3">Methyltransferase family protein</fullName>
    </recommendedName>
</protein>
<comment type="caution">
    <text evidence="1">The sequence shown here is derived from an EMBL/GenBank/DDBJ whole genome shotgun (WGS) entry which is preliminary data.</text>
</comment>
<gene>
    <name evidence="1" type="ORF">I4I82_21840</name>
</gene>
<dbReference type="RefSeq" id="WP_218590767.1">
    <property type="nucleotide sequence ID" value="NZ_JADQDE010000434.1"/>
</dbReference>
<reference evidence="1 2" key="1">
    <citation type="submission" date="2020-11" db="EMBL/GenBank/DDBJ databases">
        <title>Pseudonocardia abyssalis sp. nov. and Pseudonocardia oceani sp. nov., description and phylogenomic analysis of two novel actinomycetes isolated from the deep Southern Ocean.</title>
        <authorList>
            <person name="Parra J."/>
        </authorList>
    </citation>
    <scope>NUCLEOTIDE SEQUENCE [LARGE SCALE GENOMIC DNA]</scope>
    <source>
        <strain evidence="2">KRD185</strain>
    </source>
</reference>
<dbReference type="Proteomes" id="UP000694300">
    <property type="component" value="Unassembled WGS sequence"/>
</dbReference>
<accession>A0ABS6UDH0</accession>
<evidence type="ECO:0000313" key="2">
    <source>
        <dbReference type="Proteomes" id="UP000694300"/>
    </source>
</evidence>
<name>A0ABS6UDH0_9PSEU</name>
<keyword evidence="2" id="KW-1185">Reference proteome</keyword>
<evidence type="ECO:0008006" key="3">
    <source>
        <dbReference type="Google" id="ProtNLM"/>
    </source>
</evidence>